<dbReference type="Proteomes" id="UP000057158">
    <property type="component" value="Chromosome"/>
</dbReference>
<gene>
    <name evidence="2" type="ORF">DSOUD_2101</name>
</gene>
<dbReference type="SUPFAM" id="SSF55729">
    <property type="entry name" value="Acyl-CoA N-acyltransferases (Nat)"/>
    <property type="match status" value="1"/>
</dbReference>
<sequence>MKYKTEIIDSLDSWMQSHVDWNNLLKNSISNTVFLTWEWLFSWSECYLNENRRLFIICIYKEFELIGIAPWYINHTKYKLLNMRRIEFLGSPEAGSDYLDVIAKRGREQEVVSSLYQFLFDQGRSFWDCMLLRELPSSSLFLLYFLNKIEVDGKYAEIRHGSYCPVVSLPADRNDFLLTLSSNRREQFRRHWRMLNSRAGIEYRSFTSGDCIGALDELCKLFKEKNKYYNESLSQFIQKFAAQCNGNDWLQIDLLTLNGRNIAALLHLRYQDELSMFLMTVDKDFDPKISIGNVLVGLSIQRAVEQKLTYYDFLKGIEDYKFHWADKGRRSLDIIFCRKKLSPIMFLTERFMKYSAKMILK</sequence>
<accession>A0A0M5IZ83</accession>
<dbReference type="InterPro" id="IPR038740">
    <property type="entry name" value="BioF2-like_GNAT_dom"/>
</dbReference>
<evidence type="ECO:0000313" key="2">
    <source>
        <dbReference type="EMBL" id="ALC16868.1"/>
    </source>
</evidence>
<dbReference type="STRING" id="1603606.DSOUD_2101"/>
<evidence type="ECO:0000313" key="3">
    <source>
        <dbReference type="Proteomes" id="UP000057158"/>
    </source>
</evidence>
<organism evidence="2 3">
    <name type="scientific">Desulfuromonas soudanensis</name>
    <dbReference type="NCBI Taxonomy" id="1603606"/>
    <lineage>
        <taxon>Bacteria</taxon>
        <taxon>Pseudomonadati</taxon>
        <taxon>Thermodesulfobacteriota</taxon>
        <taxon>Desulfuromonadia</taxon>
        <taxon>Desulfuromonadales</taxon>
        <taxon>Desulfuromonadaceae</taxon>
        <taxon>Desulfuromonas</taxon>
    </lineage>
</organism>
<dbReference type="EMBL" id="CP010802">
    <property type="protein sequence ID" value="ALC16868.1"/>
    <property type="molecule type" value="Genomic_DNA"/>
</dbReference>
<proteinExistence type="predicted"/>
<dbReference type="Gene3D" id="3.40.630.30">
    <property type="match status" value="1"/>
</dbReference>
<dbReference type="InterPro" id="IPR016181">
    <property type="entry name" value="Acyl_CoA_acyltransferase"/>
</dbReference>
<keyword evidence="3" id="KW-1185">Reference proteome</keyword>
<dbReference type="Pfam" id="PF13480">
    <property type="entry name" value="Acetyltransf_6"/>
    <property type="match status" value="1"/>
</dbReference>
<protein>
    <recommendedName>
        <fullName evidence="1">BioF2-like acetyltransferase domain-containing protein</fullName>
    </recommendedName>
</protein>
<dbReference type="KEGG" id="des:DSOUD_2101"/>
<evidence type="ECO:0000259" key="1">
    <source>
        <dbReference type="Pfam" id="PF13480"/>
    </source>
</evidence>
<feature type="domain" description="BioF2-like acetyltransferase" evidence="1">
    <location>
        <begin position="182"/>
        <end position="321"/>
    </location>
</feature>
<dbReference type="PATRIC" id="fig|1603606.3.peg.2270"/>
<dbReference type="AlphaFoldDB" id="A0A0M5IZ83"/>
<dbReference type="RefSeq" id="WP_082351206.1">
    <property type="nucleotide sequence ID" value="NZ_CP010802.1"/>
</dbReference>
<name>A0A0M5IZ83_9BACT</name>
<reference evidence="2 3" key="1">
    <citation type="submission" date="2015-07" db="EMBL/GenBank/DDBJ databases">
        <title>Isolation and Genomic Characterization of a Novel Halophilic Metal-Reducing Deltaproteobacterium from the Deep Subsurface.</title>
        <authorList>
            <person name="Badalamenti J.P."/>
            <person name="Summers Z.M."/>
            <person name="Gralnick J.A."/>
            <person name="Bond D.R."/>
        </authorList>
    </citation>
    <scope>NUCLEOTIDE SEQUENCE [LARGE SCALE GENOMIC DNA]</scope>
    <source>
        <strain evidence="2 3">WTL</strain>
    </source>
</reference>
<dbReference type="OrthoDB" id="9808976at2"/>